<evidence type="ECO:0000256" key="1">
    <source>
        <dbReference type="SAM" id="MobiDB-lite"/>
    </source>
</evidence>
<dbReference type="RefSeq" id="XP_070315955.1">
    <property type="nucleotide sequence ID" value="XM_070459854.1"/>
</dbReference>
<keyword evidence="2" id="KW-1133">Transmembrane helix</keyword>
<proteinExistence type="predicted"/>
<evidence type="ECO:0000313" key="4">
    <source>
        <dbReference type="RefSeq" id="XP_070315955.1"/>
    </source>
</evidence>
<reference evidence="3" key="1">
    <citation type="journal article" date="2022" name="J. Hered.">
        <title>A De Novo Chromosome-Level Genome Assembly of the White-Tailed Deer, Odocoileus Virginianus.</title>
        <authorList>
            <person name="London E.W."/>
            <person name="Roca A.L."/>
            <person name="Novakofski J.E."/>
            <person name="Mateus-Pinilla N.E."/>
        </authorList>
    </citation>
    <scope>NUCLEOTIDE SEQUENCE [LARGE SCALE GENOMIC DNA]</scope>
</reference>
<gene>
    <name evidence="4" type="primary">LOC139032571</name>
</gene>
<keyword evidence="2" id="KW-0472">Membrane</keyword>
<accession>A0ABM4HK53</accession>
<feature type="region of interest" description="Disordered" evidence="1">
    <location>
        <begin position="103"/>
        <end position="130"/>
    </location>
</feature>
<dbReference type="Proteomes" id="UP001652640">
    <property type="component" value="Chromosome 32"/>
</dbReference>
<organism evidence="3 4">
    <name type="scientific">Odocoileus virginianus</name>
    <name type="common">White-tailed deer</name>
    <dbReference type="NCBI Taxonomy" id="9874"/>
    <lineage>
        <taxon>Eukaryota</taxon>
        <taxon>Metazoa</taxon>
        <taxon>Chordata</taxon>
        <taxon>Craniata</taxon>
        <taxon>Vertebrata</taxon>
        <taxon>Euteleostomi</taxon>
        <taxon>Mammalia</taxon>
        <taxon>Eutheria</taxon>
        <taxon>Laurasiatheria</taxon>
        <taxon>Artiodactyla</taxon>
        <taxon>Ruminantia</taxon>
        <taxon>Pecora</taxon>
        <taxon>Cervidae</taxon>
        <taxon>Odocoileinae</taxon>
        <taxon>Odocoileus</taxon>
    </lineage>
</organism>
<dbReference type="GeneID" id="139032571"/>
<evidence type="ECO:0000313" key="3">
    <source>
        <dbReference type="Proteomes" id="UP001652640"/>
    </source>
</evidence>
<name>A0ABM4HK53_ODOVR</name>
<feature type="transmembrane region" description="Helical" evidence="2">
    <location>
        <begin position="69"/>
        <end position="88"/>
    </location>
</feature>
<keyword evidence="3" id="KW-1185">Reference proteome</keyword>
<sequence>MVFFILVSFQVCNSRLNCHCDVGYVPPDCMETPSSPGGSIDDGFWNSGEDTSKTADLIKRRGASRKNNLMISLYVFLPFFILTAIIALKWNKMKIFWKKEGTISGESPSEISSSNSNQPYRSPSEISSSNSNQPYSLLLPAVVYGYIKDLPPEFDTFIP</sequence>
<reference evidence="4" key="2">
    <citation type="submission" date="2025-08" db="UniProtKB">
        <authorList>
            <consortium name="RefSeq"/>
        </authorList>
    </citation>
    <scope>IDENTIFICATION</scope>
    <source>
        <tissue evidence="4">Tongue muscle</tissue>
    </source>
</reference>
<evidence type="ECO:0000256" key="2">
    <source>
        <dbReference type="SAM" id="Phobius"/>
    </source>
</evidence>
<protein>
    <submittedName>
        <fullName evidence="4">A disintegrin and metallopeptidase domain 3-like isoform X1</fullName>
    </submittedName>
</protein>
<keyword evidence="2" id="KW-0812">Transmembrane</keyword>